<sequence>MTSSGRSSFTAVHTISATHPPEDGSHSPFDKKPMSSNQTLTFYEYRSDDLSTGRKTRF</sequence>
<keyword evidence="3" id="KW-1185">Reference proteome</keyword>
<proteinExistence type="predicted"/>
<name>A0A367J0F3_RHIST</name>
<feature type="non-terminal residue" evidence="2">
    <location>
        <position position="58"/>
    </location>
</feature>
<dbReference type="AlphaFoldDB" id="A0A367J0F3"/>
<dbReference type="EMBL" id="PJQM01004747">
    <property type="protein sequence ID" value="RCH83428.1"/>
    <property type="molecule type" value="Genomic_DNA"/>
</dbReference>
<feature type="compositionally biased region" description="Basic and acidic residues" evidence="1">
    <location>
        <begin position="20"/>
        <end position="33"/>
    </location>
</feature>
<evidence type="ECO:0000256" key="1">
    <source>
        <dbReference type="SAM" id="MobiDB-lite"/>
    </source>
</evidence>
<organism evidence="2 3">
    <name type="scientific">Rhizopus stolonifer</name>
    <name type="common">Rhizopus nigricans</name>
    <dbReference type="NCBI Taxonomy" id="4846"/>
    <lineage>
        <taxon>Eukaryota</taxon>
        <taxon>Fungi</taxon>
        <taxon>Fungi incertae sedis</taxon>
        <taxon>Mucoromycota</taxon>
        <taxon>Mucoromycotina</taxon>
        <taxon>Mucoromycetes</taxon>
        <taxon>Mucorales</taxon>
        <taxon>Mucorineae</taxon>
        <taxon>Rhizopodaceae</taxon>
        <taxon>Rhizopus</taxon>
    </lineage>
</organism>
<protein>
    <submittedName>
        <fullName evidence="2">Uncharacterized protein</fullName>
    </submittedName>
</protein>
<gene>
    <name evidence="2" type="ORF">CU098_001838</name>
</gene>
<feature type="compositionally biased region" description="Polar residues" evidence="1">
    <location>
        <begin position="1"/>
        <end position="17"/>
    </location>
</feature>
<evidence type="ECO:0000313" key="3">
    <source>
        <dbReference type="Proteomes" id="UP000253551"/>
    </source>
</evidence>
<feature type="region of interest" description="Disordered" evidence="1">
    <location>
        <begin position="1"/>
        <end position="58"/>
    </location>
</feature>
<comment type="caution">
    <text evidence="2">The sequence shown here is derived from an EMBL/GenBank/DDBJ whole genome shotgun (WGS) entry which is preliminary data.</text>
</comment>
<accession>A0A367J0F3</accession>
<evidence type="ECO:0000313" key="2">
    <source>
        <dbReference type="EMBL" id="RCH83428.1"/>
    </source>
</evidence>
<reference evidence="2 3" key="1">
    <citation type="journal article" date="2018" name="G3 (Bethesda)">
        <title>Phylogenetic and Phylogenomic Definition of Rhizopus Species.</title>
        <authorList>
            <person name="Gryganskyi A.P."/>
            <person name="Golan J."/>
            <person name="Dolatabadi S."/>
            <person name="Mondo S."/>
            <person name="Robb S."/>
            <person name="Idnurm A."/>
            <person name="Muszewska A."/>
            <person name="Steczkiewicz K."/>
            <person name="Masonjones S."/>
            <person name="Liao H.L."/>
            <person name="Gajdeczka M.T."/>
            <person name="Anike F."/>
            <person name="Vuek A."/>
            <person name="Anishchenko I.M."/>
            <person name="Voigt K."/>
            <person name="de Hoog G.S."/>
            <person name="Smith M.E."/>
            <person name="Heitman J."/>
            <person name="Vilgalys R."/>
            <person name="Stajich J.E."/>
        </authorList>
    </citation>
    <scope>NUCLEOTIDE SEQUENCE [LARGE SCALE GENOMIC DNA]</scope>
    <source>
        <strain evidence="2 3">LSU 92-RS-03</strain>
    </source>
</reference>
<dbReference type="Proteomes" id="UP000253551">
    <property type="component" value="Unassembled WGS sequence"/>
</dbReference>